<gene>
    <name evidence="1" type="ORF">GKZ89_19660</name>
</gene>
<dbReference type="Proteomes" id="UP000434639">
    <property type="component" value="Unassembled WGS sequence"/>
</dbReference>
<keyword evidence="1" id="KW-0413">Isomerase</keyword>
<proteinExistence type="predicted"/>
<accession>A0A7X2S8K5</accession>
<dbReference type="OrthoDB" id="2555274at2"/>
<organism evidence="1 2">
    <name type="scientific">Metabacillus mangrovi</name>
    <dbReference type="NCBI Taxonomy" id="1491830"/>
    <lineage>
        <taxon>Bacteria</taxon>
        <taxon>Bacillati</taxon>
        <taxon>Bacillota</taxon>
        <taxon>Bacilli</taxon>
        <taxon>Bacillales</taxon>
        <taxon>Bacillaceae</taxon>
        <taxon>Metabacillus</taxon>
    </lineage>
</organism>
<keyword evidence="2" id="KW-1185">Reference proteome</keyword>
<sequence>MQLKKFKALWGMDGTLQEQFSKIADAGYRGVEAPLPASVDAALFKELLEKHRLEYIAQIFADDIHAFENGMIQAAEFKPVLVNSQSAKDHMPFSEQLVFFDAALKLEKEAGIPVGHETHRGRAMFTPWNTAHLLRELEELKITADFSHWVCVCESLLQSQSAHLDLAISRTVHIHTRVGYIQGPQVPDPRAPEYKTELDLHISWWKAMLQQAKDGNLTFTPEYGPPGYMHTMPFTGEPIADLWDVCLWMGNYVEEQLQRPE</sequence>
<dbReference type="Gene3D" id="3.20.20.150">
    <property type="entry name" value="Divalent-metal-dependent TIM barrel enzymes"/>
    <property type="match status" value="1"/>
</dbReference>
<dbReference type="SUPFAM" id="SSF51658">
    <property type="entry name" value="Xylose isomerase-like"/>
    <property type="match status" value="1"/>
</dbReference>
<evidence type="ECO:0000313" key="2">
    <source>
        <dbReference type="Proteomes" id="UP000434639"/>
    </source>
</evidence>
<evidence type="ECO:0000313" key="1">
    <source>
        <dbReference type="EMBL" id="MTH55614.1"/>
    </source>
</evidence>
<dbReference type="GO" id="GO:0016853">
    <property type="term" value="F:isomerase activity"/>
    <property type="evidence" value="ECO:0007669"/>
    <property type="project" value="UniProtKB-KW"/>
</dbReference>
<name>A0A7X2S8K5_9BACI</name>
<dbReference type="RefSeq" id="WP_155114112.1">
    <property type="nucleotide sequence ID" value="NZ_WMIB01000034.1"/>
</dbReference>
<comment type="caution">
    <text evidence="1">The sequence shown here is derived from an EMBL/GenBank/DDBJ whole genome shotgun (WGS) entry which is preliminary data.</text>
</comment>
<reference evidence="1 2" key="1">
    <citation type="journal article" date="2017" name="Int. J. Syst. Evol. Microbiol.">
        <title>Bacillus mangrovi sp. nov., isolated from a sediment sample from a mangrove forest.</title>
        <authorList>
            <person name="Gupta V."/>
            <person name="Singh P.K."/>
            <person name="Korpole S."/>
            <person name="Tanuku N.R.S."/>
            <person name="Pinnaka A.K."/>
        </authorList>
    </citation>
    <scope>NUCLEOTIDE SEQUENCE [LARGE SCALE GENOMIC DNA]</scope>
    <source>
        <strain evidence="1 2">KCTC 33872</strain>
    </source>
</reference>
<dbReference type="EMBL" id="WMIB01000034">
    <property type="protein sequence ID" value="MTH55614.1"/>
    <property type="molecule type" value="Genomic_DNA"/>
</dbReference>
<protein>
    <submittedName>
        <fullName evidence="1">Sugar phosphate isomerase/epimerase</fullName>
    </submittedName>
</protein>
<dbReference type="InterPro" id="IPR036237">
    <property type="entry name" value="Xyl_isomerase-like_sf"/>
</dbReference>
<dbReference type="AlphaFoldDB" id="A0A7X2S8K5"/>